<dbReference type="EC" id="3.5.1.9" evidence="4"/>
<evidence type="ECO:0000256" key="7">
    <source>
        <dbReference type="ARBA" id="ARBA00022801"/>
    </source>
</evidence>
<reference evidence="12 13" key="1">
    <citation type="submission" date="2020-08" db="EMBL/GenBank/DDBJ databases">
        <title>Acidobacteriota in marine sediments use diverse sulfur dissimilation pathways.</title>
        <authorList>
            <person name="Wasmund K."/>
        </authorList>
    </citation>
    <scope>NUCLEOTIDE SEQUENCE [LARGE SCALE GENOMIC DNA]</scope>
    <source>
        <strain evidence="12">MAG AM4</strain>
    </source>
</reference>
<dbReference type="PANTHER" id="PTHR31118">
    <property type="entry name" value="CYCLASE-LIKE PROTEIN 2"/>
    <property type="match status" value="1"/>
</dbReference>
<dbReference type="AlphaFoldDB" id="A0A8J7CEM5"/>
<dbReference type="Pfam" id="PF04199">
    <property type="entry name" value="Cyclase"/>
    <property type="match status" value="1"/>
</dbReference>
<keyword evidence="9" id="KW-0823">Tryptophan catabolism</keyword>
<evidence type="ECO:0000313" key="13">
    <source>
        <dbReference type="Proteomes" id="UP000648239"/>
    </source>
</evidence>
<comment type="catalytic activity">
    <reaction evidence="10">
        <text>N-formyl-L-kynurenine + H2O = L-kynurenine + formate + H(+)</text>
        <dbReference type="Rhea" id="RHEA:13009"/>
        <dbReference type="ChEBI" id="CHEBI:15377"/>
        <dbReference type="ChEBI" id="CHEBI:15378"/>
        <dbReference type="ChEBI" id="CHEBI:15740"/>
        <dbReference type="ChEBI" id="CHEBI:57959"/>
        <dbReference type="ChEBI" id="CHEBI:58629"/>
        <dbReference type="EC" id="3.5.1.9"/>
    </reaction>
</comment>
<organism evidence="12 13">
    <name type="scientific">Candidatus Polarisedimenticola svalbardensis</name>
    <dbReference type="NCBI Taxonomy" id="2886004"/>
    <lineage>
        <taxon>Bacteria</taxon>
        <taxon>Pseudomonadati</taxon>
        <taxon>Acidobacteriota</taxon>
        <taxon>Candidatus Polarisedimenticolia</taxon>
        <taxon>Candidatus Polarisedimenticolales</taxon>
        <taxon>Candidatus Polarisedimenticolaceae</taxon>
        <taxon>Candidatus Polarisedimenticola</taxon>
    </lineage>
</organism>
<evidence type="ECO:0000256" key="1">
    <source>
        <dbReference type="ARBA" id="ARBA00001947"/>
    </source>
</evidence>
<comment type="subunit">
    <text evidence="3">Homodimer.</text>
</comment>
<dbReference type="Proteomes" id="UP000648239">
    <property type="component" value="Unassembled WGS sequence"/>
</dbReference>
<comment type="pathway">
    <text evidence="11">Amino-acid degradation; L-tryptophan degradation via kynurenine pathway; L-kynurenine from L-tryptophan: step 2/2.</text>
</comment>
<evidence type="ECO:0000256" key="6">
    <source>
        <dbReference type="ARBA" id="ARBA00022723"/>
    </source>
</evidence>
<keyword evidence="7" id="KW-0378">Hydrolase</keyword>
<accession>A0A8J7CEM5</accession>
<proteinExistence type="predicted"/>
<evidence type="ECO:0000256" key="8">
    <source>
        <dbReference type="ARBA" id="ARBA00022833"/>
    </source>
</evidence>
<comment type="caution">
    <text evidence="12">The sequence shown here is derived from an EMBL/GenBank/DDBJ whole genome shotgun (WGS) entry which is preliminary data.</text>
</comment>
<dbReference type="FunFam" id="3.50.30.50:FF:000001">
    <property type="entry name" value="Kynurenine formamidase"/>
    <property type="match status" value="1"/>
</dbReference>
<dbReference type="InterPro" id="IPR037175">
    <property type="entry name" value="KFase_sf"/>
</dbReference>
<evidence type="ECO:0000256" key="5">
    <source>
        <dbReference type="ARBA" id="ARBA00014889"/>
    </source>
</evidence>
<dbReference type="GO" id="GO:0046872">
    <property type="term" value="F:metal ion binding"/>
    <property type="evidence" value="ECO:0007669"/>
    <property type="project" value="UniProtKB-KW"/>
</dbReference>
<evidence type="ECO:0000256" key="10">
    <source>
        <dbReference type="ARBA" id="ARBA00048496"/>
    </source>
</evidence>
<protein>
    <recommendedName>
        <fullName evidence="5">Kynurenine formamidase</fullName>
        <ecNumber evidence="4">3.5.1.9</ecNumber>
    </recommendedName>
</protein>
<evidence type="ECO:0000256" key="3">
    <source>
        <dbReference type="ARBA" id="ARBA00011738"/>
    </source>
</evidence>
<evidence type="ECO:0000256" key="11">
    <source>
        <dbReference type="ARBA" id="ARBA00060547"/>
    </source>
</evidence>
<evidence type="ECO:0000256" key="4">
    <source>
        <dbReference type="ARBA" id="ARBA00012930"/>
    </source>
</evidence>
<comment type="cofactor">
    <cofactor evidence="1">
        <name>Zn(2+)</name>
        <dbReference type="ChEBI" id="CHEBI:29105"/>
    </cofactor>
</comment>
<dbReference type="GO" id="GO:0004061">
    <property type="term" value="F:arylformamidase activity"/>
    <property type="evidence" value="ECO:0007669"/>
    <property type="project" value="UniProtKB-EC"/>
</dbReference>
<evidence type="ECO:0000256" key="9">
    <source>
        <dbReference type="ARBA" id="ARBA00023079"/>
    </source>
</evidence>
<dbReference type="SUPFAM" id="SSF102198">
    <property type="entry name" value="Putative cyclase"/>
    <property type="match status" value="1"/>
</dbReference>
<dbReference type="Gene3D" id="3.50.30.50">
    <property type="entry name" value="Putative cyclase"/>
    <property type="match status" value="1"/>
</dbReference>
<dbReference type="PANTHER" id="PTHR31118:SF32">
    <property type="entry name" value="KYNURENINE FORMAMIDASE"/>
    <property type="match status" value="1"/>
</dbReference>
<evidence type="ECO:0000256" key="2">
    <source>
        <dbReference type="ARBA" id="ARBA00002204"/>
    </source>
</evidence>
<dbReference type="InterPro" id="IPR007325">
    <property type="entry name" value="KFase/CYL"/>
</dbReference>
<dbReference type="GO" id="GO:0019441">
    <property type="term" value="P:L-tryptophan catabolic process to kynurenine"/>
    <property type="evidence" value="ECO:0007669"/>
    <property type="project" value="InterPro"/>
</dbReference>
<sequence>MMLYDISPQVTENIAVWPGDTPMSREVLMDMKSGGHLTLSTLHSTVHLGAHADGPNHYDRDAGGIDTVDIERYLGRCRVVRVDIDRGERVTPDHVPDGPISNRVLICTGTYPDPNRFNEDFAALSPELITTFQRQGVGLVGIDTPSIDPFRSKKLESHASCAACGMAILEGLVLSHVPEGEYELIALPLALAGFDASPVRAILRALPAAGG</sequence>
<keyword evidence="8" id="KW-0862">Zinc</keyword>
<evidence type="ECO:0000313" key="12">
    <source>
        <dbReference type="EMBL" id="MBD3868444.1"/>
    </source>
</evidence>
<keyword evidence="6" id="KW-0479">Metal-binding</keyword>
<gene>
    <name evidence="12" type="ORF">IFK94_10010</name>
</gene>
<comment type="function">
    <text evidence="2">Catalyzes the hydrolysis of N-formyl-L-kynurenine to L-kynurenine, the second step in the kynurenine pathway of tryptophan degradation.</text>
</comment>
<name>A0A8J7CEM5_9BACT</name>
<dbReference type="EMBL" id="JACXWD010000032">
    <property type="protein sequence ID" value="MBD3868444.1"/>
    <property type="molecule type" value="Genomic_DNA"/>
</dbReference>